<evidence type="ECO:0000313" key="2">
    <source>
        <dbReference type="Proteomes" id="UP000681343"/>
    </source>
</evidence>
<evidence type="ECO:0000313" key="1">
    <source>
        <dbReference type="EMBL" id="BCK80169.1"/>
    </source>
</evidence>
<dbReference type="RefSeq" id="WP_212822167.1">
    <property type="nucleotide sequence ID" value="NZ_AP023417.1"/>
</dbReference>
<sequence length="128" mass="13949">MGEKKDSFRFTVQFNAGDPSHQQVAAILNEQGRRKAQFLVNAVTHYMNCPETPEAAAAPRIDRQAVEQLVREILSNMHPEPVPAMGEDMPGCDPAITASEDIPFDAAAMLGEDGFHSLMDSLAAIQKP</sequence>
<keyword evidence="2" id="KW-1185">Reference proteome</keyword>
<evidence type="ECO:0008006" key="3">
    <source>
        <dbReference type="Google" id="ProtNLM"/>
    </source>
</evidence>
<name>A0A810PV84_9FIRM</name>
<dbReference type="AlphaFoldDB" id="A0A810PV84"/>
<proteinExistence type="predicted"/>
<dbReference type="Proteomes" id="UP000681343">
    <property type="component" value="Plasmid pMM35_02"/>
</dbReference>
<dbReference type="KEGG" id="vfa:MM35RIKEN_23610"/>
<gene>
    <name evidence="1" type="ORF">MM35RIKEN_23610</name>
</gene>
<keyword evidence="1" id="KW-0614">Plasmid</keyword>
<reference evidence="1" key="1">
    <citation type="submission" date="2020-09" db="EMBL/GenBank/DDBJ databases">
        <title>New species isolated from human feces.</title>
        <authorList>
            <person name="Kitahara M."/>
            <person name="Shigeno Y."/>
            <person name="Shime M."/>
            <person name="Matsumoto Y."/>
            <person name="Nakamura S."/>
            <person name="Motooka D."/>
            <person name="Fukuoka S."/>
            <person name="Nishikawa H."/>
            <person name="Benno Y."/>
        </authorList>
    </citation>
    <scope>NUCLEOTIDE SEQUENCE</scope>
    <source>
        <strain evidence="1">MM35</strain>
        <plasmid evidence="1">pMM35_02</plasmid>
    </source>
</reference>
<accession>A0A810PV84</accession>
<geneLocation type="plasmid" evidence="1 2">
    <name>pMM35_02</name>
</geneLocation>
<protein>
    <recommendedName>
        <fullName evidence="3">Plasmid segregation centromere-binding protein ParR</fullName>
    </recommendedName>
</protein>
<dbReference type="EMBL" id="AP023417">
    <property type="protein sequence ID" value="BCK80169.1"/>
    <property type="molecule type" value="Genomic_DNA"/>
</dbReference>
<organism evidence="1 2">
    <name type="scientific">Vescimonas fastidiosa</name>
    <dbReference type="NCBI Taxonomy" id="2714353"/>
    <lineage>
        <taxon>Bacteria</taxon>
        <taxon>Bacillati</taxon>
        <taxon>Bacillota</taxon>
        <taxon>Clostridia</taxon>
        <taxon>Eubacteriales</taxon>
        <taxon>Oscillospiraceae</taxon>
        <taxon>Vescimonas</taxon>
    </lineage>
</organism>